<reference evidence="1" key="2">
    <citation type="journal article" date="2021" name="PeerJ">
        <title>Extensive microbial diversity within the chicken gut microbiome revealed by metagenomics and culture.</title>
        <authorList>
            <person name="Gilroy R."/>
            <person name="Ravi A."/>
            <person name="Getino M."/>
            <person name="Pursley I."/>
            <person name="Horton D.L."/>
            <person name="Alikhan N.F."/>
            <person name="Baker D."/>
            <person name="Gharbi K."/>
            <person name="Hall N."/>
            <person name="Watson M."/>
            <person name="Adriaenssens E.M."/>
            <person name="Foster-Nyarko E."/>
            <person name="Jarju S."/>
            <person name="Secka A."/>
            <person name="Antonio M."/>
            <person name="Oren A."/>
            <person name="Chaudhuri R.R."/>
            <person name="La Ragione R."/>
            <person name="Hildebrand F."/>
            <person name="Pallen M.J."/>
        </authorList>
    </citation>
    <scope>NUCLEOTIDE SEQUENCE</scope>
    <source>
        <strain evidence="1">CHK195-4489</strain>
    </source>
</reference>
<evidence type="ECO:0000313" key="2">
    <source>
        <dbReference type="Proteomes" id="UP000824089"/>
    </source>
</evidence>
<name>A0A9D1I6Q0_9CLOT</name>
<accession>A0A9D1I6Q0</accession>
<dbReference type="AlphaFoldDB" id="A0A9D1I6Q0"/>
<gene>
    <name evidence="1" type="ORF">IAD50_02030</name>
</gene>
<protein>
    <submittedName>
        <fullName evidence="1">Uncharacterized protein</fullName>
    </submittedName>
</protein>
<organism evidence="1 2">
    <name type="scientific">Candidatus Egerieisoma faecipullorum</name>
    <dbReference type="NCBI Taxonomy" id="2840963"/>
    <lineage>
        <taxon>Bacteria</taxon>
        <taxon>Bacillati</taxon>
        <taxon>Bacillota</taxon>
        <taxon>Clostridia</taxon>
        <taxon>Eubacteriales</taxon>
        <taxon>Clostridiaceae</taxon>
        <taxon>Clostridiaceae incertae sedis</taxon>
        <taxon>Candidatus Egerieisoma</taxon>
    </lineage>
</organism>
<dbReference type="Proteomes" id="UP000824089">
    <property type="component" value="Unassembled WGS sequence"/>
</dbReference>
<evidence type="ECO:0000313" key="1">
    <source>
        <dbReference type="EMBL" id="HIU29054.1"/>
    </source>
</evidence>
<sequence>MSDFSLLKQQGCRLRSAARTGADRVVCMLDVHMDAVHFLPLFLDVQLDAN</sequence>
<proteinExistence type="predicted"/>
<comment type="caution">
    <text evidence="1">The sequence shown here is derived from an EMBL/GenBank/DDBJ whole genome shotgun (WGS) entry which is preliminary data.</text>
</comment>
<reference evidence="1" key="1">
    <citation type="submission" date="2020-10" db="EMBL/GenBank/DDBJ databases">
        <authorList>
            <person name="Gilroy R."/>
        </authorList>
    </citation>
    <scope>NUCLEOTIDE SEQUENCE</scope>
    <source>
        <strain evidence="1">CHK195-4489</strain>
    </source>
</reference>
<dbReference type="EMBL" id="DVMM01000039">
    <property type="protein sequence ID" value="HIU29054.1"/>
    <property type="molecule type" value="Genomic_DNA"/>
</dbReference>